<feature type="domain" description="Zn(2)-C6 fungal-type" evidence="7">
    <location>
        <begin position="11"/>
        <end position="40"/>
    </location>
</feature>
<dbReference type="EMBL" id="JBFTWV010000086">
    <property type="protein sequence ID" value="KAL2788051.1"/>
    <property type="molecule type" value="Genomic_DNA"/>
</dbReference>
<keyword evidence="5" id="KW-0539">Nucleus</keyword>
<proteinExistence type="predicted"/>
<dbReference type="InterPro" id="IPR036864">
    <property type="entry name" value="Zn2-C6_fun-type_DNA-bd_sf"/>
</dbReference>
<gene>
    <name evidence="8" type="ORF">BJX66DRAFT_352982</name>
</gene>
<evidence type="ECO:0000256" key="2">
    <source>
        <dbReference type="ARBA" id="ARBA00023015"/>
    </source>
</evidence>
<dbReference type="InterPro" id="IPR050987">
    <property type="entry name" value="AtrR-like"/>
</dbReference>
<dbReference type="InterPro" id="IPR007219">
    <property type="entry name" value="XnlR_reg_dom"/>
</dbReference>
<evidence type="ECO:0000256" key="1">
    <source>
        <dbReference type="ARBA" id="ARBA00022723"/>
    </source>
</evidence>
<dbReference type="CDD" id="cd12148">
    <property type="entry name" value="fungal_TF_MHR"/>
    <property type="match status" value="1"/>
</dbReference>
<keyword evidence="2" id="KW-0805">Transcription regulation</keyword>
<feature type="compositionally biased region" description="Gly residues" evidence="6">
    <location>
        <begin position="263"/>
        <end position="274"/>
    </location>
</feature>
<evidence type="ECO:0000313" key="8">
    <source>
        <dbReference type="EMBL" id="KAL2788051.1"/>
    </source>
</evidence>
<dbReference type="CDD" id="cd00067">
    <property type="entry name" value="GAL4"/>
    <property type="match status" value="1"/>
</dbReference>
<dbReference type="SUPFAM" id="SSF57701">
    <property type="entry name" value="Zn2/Cys6 DNA-binding domain"/>
    <property type="match status" value="1"/>
</dbReference>
<dbReference type="PANTHER" id="PTHR46910:SF39">
    <property type="entry name" value="ZN(II)2CYS6 TRANSCRIPTION FACTOR (EUROFUNG)"/>
    <property type="match status" value="1"/>
</dbReference>
<dbReference type="PANTHER" id="PTHR46910">
    <property type="entry name" value="TRANSCRIPTION FACTOR PDR1"/>
    <property type="match status" value="1"/>
</dbReference>
<dbReference type="SMART" id="SM00066">
    <property type="entry name" value="GAL4"/>
    <property type="match status" value="1"/>
</dbReference>
<keyword evidence="4" id="KW-0804">Transcription</keyword>
<keyword evidence="9" id="KW-1185">Reference proteome</keyword>
<dbReference type="InterPro" id="IPR001138">
    <property type="entry name" value="Zn2Cys6_DnaBD"/>
</dbReference>
<keyword evidence="1" id="KW-0479">Metal-binding</keyword>
<name>A0ABR4FXQ8_9EURO</name>
<dbReference type="Gene3D" id="4.10.240.10">
    <property type="entry name" value="Zn(2)-C6 fungal-type DNA-binding domain"/>
    <property type="match status" value="1"/>
</dbReference>
<dbReference type="Pfam" id="PF04082">
    <property type="entry name" value="Fungal_trans"/>
    <property type="match status" value="1"/>
</dbReference>
<dbReference type="PROSITE" id="PS50048">
    <property type="entry name" value="ZN2_CY6_FUNGAL_2"/>
    <property type="match status" value="1"/>
</dbReference>
<dbReference type="SMART" id="SM00906">
    <property type="entry name" value="Fungal_trans"/>
    <property type="match status" value="1"/>
</dbReference>
<dbReference type="Pfam" id="PF00172">
    <property type="entry name" value="Zn_clus"/>
    <property type="match status" value="1"/>
</dbReference>
<feature type="region of interest" description="Disordered" evidence="6">
    <location>
        <begin position="62"/>
        <end position="86"/>
    </location>
</feature>
<reference evidence="8 9" key="1">
    <citation type="submission" date="2024-07" db="EMBL/GenBank/DDBJ databases">
        <title>Section-level genome sequencing and comparative genomics of Aspergillus sections Usti and Cavernicolus.</title>
        <authorList>
            <consortium name="Lawrence Berkeley National Laboratory"/>
            <person name="Nybo J.L."/>
            <person name="Vesth T.C."/>
            <person name="Theobald S."/>
            <person name="Frisvad J.C."/>
            <person name="Larsen T.O."/>
            <person name="Kjaerboelling I."/>
            <person name="Rothschild-Mancinelli K."/>
            <person name="Lyhne E.K."/>
            <person name="Kogle M.E."/>
            <person name="Barry K."/>
            <person name="Clum A."/>
            <person name="Na H."/>
            <person name="Ledsgaard L."/>
            <person name="Lin J."/>
            <person name="Lipzen A."/>
            <person name="Kuo A."/>
            <person name="Riley R."/>
            <person name="Mondo S."/>
            <person name="Labutti K."/>
            <person name="Haridas S."/>
            <person name="Pangalinan J."/>
            <person name="Salamov A.A."/>
            <person name="Simmons B.A."/>
            <person name="Magnuson J.K."/>
            <person name="Chen J."/>
            <person name="Drula E."/>
            <person name="Henrissat B."/>
            <person name="Wiebenga A."/>
            <person name="Lubbers R.J."/>
            <person name="Gomes A.C."/>
            <person name="Makela M.R."/>
            <person name="Stajich J."/>
            <person name="Grigoriev I.V."/>
            <person name="Mortensen U.H."/>
            <person name="De Vries R.P."/>
            <person name="Baker S.E."/>
            <person name="Andersen M.R."/>
        </authorList>
    </citation>
    <scope>NUCLEOTIDE SEQUENCE [LARGE SCALE GENOMIC DNA]</scope>
    <source>
        <strain evidence="8 9">CBS 209.92</strain>
    </source>
</reference>
<evidence type="ECO:0000256" key="3">
    <source>
        <dbReference type="ARBA" id="ARBA00023125"/>
    </source>
</evidence>
<dbReference type="Proteomes" id="UP001610563">
    <property type="component" value="Unassembled WGS sequence"/>
</dbReference>
<evidence type="ECO:0000256" key="5">
    <source>
        <dbReference type="ARBA" id="ARBA00023242"/>
    </source>
</evidence>
<feature type="region of interest" description="Disordered" evidence="6">
    <location>
        <begin position="245"/>
        <end position="274"/>
    </location>
</feature>
<comment type="caution">
    <text evidence="8">The sequence shown here is derived from an EMBL/GenBank/DDBJ whole genome shotgun (WGS) entry which is preliminary data.</text>
</comment>
<organism evidence="8 9">
    <name type="scientific">Aspergillus keveii</name>
    <dbReference type="NCBI Taxonomy" id="714993"/>
    <lineage>
        <taxon>Eukaryota</taxon>
        <taxon>Fungi</taxon>
        <taxon>Dikarya</taxon>
        <taxon>Ascomycota</taxon>
        <taxon>Pezizomycotina</taxon>
        <taxon>Eurotiomycetes</taxon>
        <taxon>Eurotiomycetidae</taxon>
        <taxon>Eurotiales</taxon>
        <taxon>Aspergillaceae</taxon>
        <taxon>Aspergillus</taxon>
        <taxon>Aspergillus subgen. Nidulantes</taxon>
    </lineage>
</organism>
<evidence type="ECO:0000256" key="4">
    <source>
        <dbReference type="ARBA" id="ARBA00023163"/>
    </source>
</evidence>
<evidence type="ECO:0000259" key="7">
    <source>
        <dbReference type="PROSITE" id="PS50048"/>
    </source>
</evidence>
<protein>
    <submittedName>
        <fullName evidence="8">Fungal-specific transcription factor domain-containing protein</fullName>
    </submittedName>
</protein>
<evidence type="ECO:0000313" key="9">
    <source>
        <dbReference type="Proteomes" id="UP001610563"/>
    </source>
</evidence>
<keyword evidence="3" id="KW-0238">DNA-binding</keyword>
<sequence>MQPETPRSSTACYRCYKRKVKCSREKPCRSCRLANRDCQYPVRERNVTVPESYLRNLEARVAQGRSAEQPASSNPHSHPHPPLTPVEGRLESAVEIPARSIGVQLSDPLVEDPTSEVFVSGLKRLRSPTSLLGVADFVTPIGVASSPVAEEPQVQRQAYEYYQLNHDTSNTPCSFKLPPYPYALLLYERFNIFVGHDWHWFRKGTFRRRLDLAYKDPRAKELKDRMWLCRLLIVLALGESYNSESAPEVRLGDGDEDEYDGPGRAGMGLGEGGGKGAGRRVPGTEFFEQALTLLQVRHEDPSIDQVEALNLAAFYSYSLNRKKAAYMYAGLSFRMASILKLHKPSPPSTPLLESEHRKRIWWTTYCIDRMTCTEMGLPPALQVHRVEQSYPDDSALLPADRAEFYDAETHTTQVQLAFIHADICENMKSIRKGDTMDVDVGDLTRPILQRLEEVRAGLPVHMSFDVEDGMPLAMKHMPDRSLASLYQRYHQCFVLLLRPLFLKQISYLLAGDTIKAYQEDLRFLTNTCLRAARTNLKIIIDLRSCDRMTRFGFWESLHLFSALMILSLATSVNTRWPHTFTEKPDDRTTYETAKSLLNEMIAAGNLGSKGHGQMLAEVEAFQTGLFGAHANGFDMGSAGWDVDGWIETLLAS</sequence>
<evidence type="ECO:0000256" key="6">
    <source>
        <dbReference type="SAM" id="MobiDB-lite"/>
    </source>
</evidence>
<accession>A0ABR4FXQ8</accession>